<organism evidence="1 2">
    <name type="scientific">[Candida] jaroonii</name>
    <dbReference type="NCBI Taxonomy" id="467808"/>
    <lineage>
        <taxon>Eukaryota</taxon>
        <taxon>Fungi</taxon>
        <taxon>Dikarya</taxon>
        <taxon>Ascomycota</taxon>
        <taxon>Saccharomycotina</taxon>
        <taxon>Pichiomycetes</taxon>
        <taxon>Debaryomycetaceae</taxon>
        <taxon>Yamadazyma</taxon>
    </lineage>
</organism>
<gene>
    <name evidence="1" type="ORF">CLIB1444_03S00166</name>
</gene>
<dbReference type="Proteomes" id="UP001152531">
    <property type="component" value="Unassembled WGS sequence"/>
</dbReference>
<keyword evidence="2" id="KW-1185">Reference proteome</keyword>
<comment type="caution">
    <text evidence="1">The sequence shown here is derived from an EMBL/GenBank/DDBJ whole genome shotgun (WGS) entry which is preliminary data.</text>
</comment>
<sequence length="566" mass="62639">MSGLLKRLEVGNAPKGHVWYNKDLLPTPVESRTWNVYHFLFFYFTTSLTPSSYNLGSTLVSMGLLYWHGIICAVVGSFFLSIILVFNSRAPAVYHLGFPTIVRSVAGMYGSYFFIFVRISVATIYFAVQTYFSANLMSVLLRCVFGHKWANLENTLSANSGVNSKVLLSFFIVWLIQGPLMFLHPKHQRHIFTIKMFTTTAALFGVFGYCVRKAGGTLGTPESLAEGRVYGTDLAWGIVSGINSIMGALCPILINTGDVVRYAKKPSDAAWIQSFAVLCSKVLITFLGCGTTSAAKVFLGKAFWNPWDLYDALLDYNWSPSMRVGIFFACLGMIIALVAVNLGTNCLPVGADLTGMAPRYITIVRGQFLCWLICPLLFPWKIVSSGSAFLAFLGSYSVMLCPICAVMIYDYFIIKKGNLHIPSFYNPDKSSMLWYESRVGVNWRAMAAWLGGLGLTISGVSNSVKPGSIGDAAIKIYKLGFLLSFTSAFLFYGIICYFFPVKQPLPNNMDIKEVKFEQFSENDGYLDGETIFDIEGLNESLGEGDVESTSSSSEKRGQILVHEREV</sequence>
<proteinExistence type="predicted"/>
<evidence type="ECO:0000313" key="2">
    <source>
        <dbReference type="Proteomes" id="UP001152531"/>
    </source>
</evidence>
<name>A0ACA9Y553_9ASCO</name>
<dbReference type="EMBL" id="CALSDN010000003">
    <property type="protein sequence ID" value="CAH6719908.1"/>
    <property type="molecule type" value="Genomic_DNA"/>
</dbReference>
<protein>
    <submittedName>
        <fullName evidence="1">Nicotinamide riboside transporter 1</fullName>
    </submittedName>
</protein>
<reference evidence="1" key="1">
    <citation type="submission" date="2022-06" db="EMBL/GenBank/DDBJ databases">
        <authorList>
            <person name="Legras J.-L."/>
            <person name="Devillers H."/>
            <person name="Grondin C."/>
        </authorList>
    </citation>
    <scope>NUCLEOTIDE SEQUENCE</scope>
    <source>
        <strain evidence="1">CLIB 1444</strain>
    </source>
</reference>
<evidence type="ECO:0000313" key="1">
    <source>
        <dbReference type="EMBL" id="CAH6719908.1"/>
    </source>
</evidence>
<accession>A0ACA9Y553</accession>